<evidence type="ECO:0000259" key="1">
    <source>
        <dbReference type="Pfam" id="PF18765"/>
    </source>
</evidence>
<dbReference type="InterPro" id="IPR043519">
    <property type="entry name" value="NT_sf"/>
</dbReference>
<protein>
    <submittedName>
        <fullName evidence="2">Nucleotidyltransferase domain-containing protein</fullName>
    </submittedName>
</protein>
<comment type="caution">
    <text evidence="2">The sequence shown here is derived from an EMBL/GenBank/DDBJ whole genome shotgun (WGS) entry which is preliminary data.</text>
</comment>
<feature type="domain" description="Polymerase beta nucleotidyltransferase" evidence="1">
    <location>
        <begin position="13"/>
        <end position="99"/>
    </location>
</feature>
<dbReference type="Gene3D" id="3.30.460.10">
    <property type="entry name" value="Beta Polymerase, domain 2"/>
    <property type="match status" value="1"/>
</dbReference>
<sequence>MTPLGVNKQLLGNIVSTISNYKEIEKALIFGSRASGDYKNYSDINIALFLKDDIPTQLFFDLDELNCIYKIDLVNFNKSCNEDFKGNILKQGIEMYNKQVLPVT</sequence>
<keyword evidence="3" id="KW-1185">Reference proteome</keyword>
<dbReference type="Proteomes" id="UP000617402">
    <property type="component" value="Unassembled WGS sequence"/>
</dbReference>
<dbReference type="Pfam" id="PF18765">
    <property type="entry name" value="Polbeta"/>
    <property type="match status" value="1"/>
</dbReference>
<dbReference type="EMBL" id="JACVHF010000004">
    <property type="protein sequence ID" value="MBC9784111.1"/>
    <property type="molecule type" value="Genomic_DNA"/>
</dbReference>
<organism evidence="2 3">
    <name type="scientific">Heliobacterium chlorum</name>
    <dbReference type="NCBI Taxonomy" id="2698"/>
    <lineage>
        <taxon>Bacteria</taxon>
        <taxon>Bacillati</taxon>
        <taxon>Bacillota</taxon>
        <taxon>Clostridia</taxon>
        <taxon>Eubacteriales</taxon>
        <taxon>Heliobacteriaceae</taxon>
        <taxon>Heliobacterium</taxon>
    </lineage>
</organism>
<evidence type="ECO:0000313" key="2">
    <source>
        <dbReference type="EMBL" id="MBC9784111.1"/>
    </source>
</evidence>
<name>A0ABR7T097_HELCL</name>
<dbReference type="SUPFAM" id="SSF81301">
    <property type="entry name" value="Nucleotidyltransferase"/>
    <property type="match status" value="1"/>
</dbReference>
<evidence type="ECO:0000313" key="3">
    <source>
        <dbReference type="Proteomes" id="UP000617402"/>
    </source>
</evidence>
<dbReference type="RefSeq" id="WP_188039241.1">
    <property type="nucleotide sequence ID" value="NZ_JACVHF010000004.1"/>
</dbReference>
<accession>A0ABR7T097</accession>
<dbReference type="InterPro" id="IPR041633">
    <property type="entry name" value="Polbeta"/>
</dbReference>
<gene>
    <name evidence="2" type="ORF">H1S01_06250</name>
</gene>
<dbReference type="CDD" id="cd05403">
    <property type="entry name" value="NT_KNTase_like"/>
    <property type="match status" value="1"/>
</dbReference>
<proteinExistence type="predicted"/>
<reference evidence="2 3" key="1">
    <citation type="submission" date="2020-07" db="EMBL/GenBank/DDBJ databases">
        <title>Draft whole-genome sequence of Heliobacterium chlorum DSM 3682, type strain.</title>
        <authorList>
            <person name="Kyndt J.A."/>
            <person name="Meyer T.E."/>
            <person name="Imhoff J.F."/>
        </authorList>
    </citation>
    <scope>NUCLEOTIDE SEQUENCE [LARGE SCALE GENOMIC DNA]</scope>
    <source>
        <strain evidence="2 3">DSM 3682</strain>
    </source>
</reference>